<accession>A0A7D8UJ35</accession>
<sequence length="500" mass="55891">MRCTSPSVTVESYEDISTAKASGTEDTKPINRRRHSSFHPQRQSSDYAIDGEEGLLLKTKVDLFLSELERRLDFLESYSNVTFDASISKAYATLQAVRARCSQVSGEVIGVGRRRAKVMVETVEMRYQDALTATESLSEKAHEGIGLLEKLLTDFESRAYKMREQGFAGAAGTLMDEGRRVVDGGFERAREVIDEGLERARKATETLEEHIEYAIARARDNGLIKYEDLPIPWRINPHIVKGYRFTESKVDCVRSMFNISNESVNIWSHAIGLLIVLAIAFYFYPTSVNFSNSTKTDVFIAAVFLFAACKCLACSTIWHTMNSVADQNLMERFACVDYTGISLLIAASIMTTEYTAFYCEPVSRWVYITATALLGIGGVILPWHPTFNRADMAWARVAFYVTLGATGFAPVAQLNLTRGGAWAWEFYLPIAKSITVYIAGACIYASKVPERWCPGAFDYIGGSHNVWHFCVLGGILFHYVAMQEFFAKAFLRADNGCGIY</sequence>
<evidence type="ECO:0000256" key="6">
    <source>
        <dbReference type="SAM" id="MobiDB-lite"/>
    </source>
</evidence>
<keyword evidence="4 7" id="KW-0472">Membrane</keyword>
<feature type="binding site" evidence="5">
    <location>
        <position position="468"/>
    </location>
    <ligand>
        <name>Zn(2+)</name>
        <dbReference type="ChEBI" id="CHEBI:29105"/>
    </ligand>
</feature>
<feature type="transmembrane region" description="Helical" evidence="7">
    <location>
        <begin position="426"/>
        <end position="446"/>
    </location>
</feature>
<feature type="transmembrane region" description="Helical" evidence="7">
    <location>
        <begin position="338"/>
        <end position="358"/>
    </location>
</feature>
<feature type="binding site" evidence="5">
    <location>
        <position position="464"/>
    </location>
    <ligand>
        <name>Zn(2+)</name>
        <dbReference type="ChEBI" id="CHEBI:29105"/>
    </ligand>
</feature>
<comment type="caution">
    <text evidence="8">The sequence shown here is derived from an EMBL/GenBank/DDBJ whole genome shotgun (WGS) entry which is preliminary data.</text>
</comment>
<evidence type="ECO:0008006" key="10">
    <source>
        <dbReference type="Google" id="ProtNLM"/>
    </source>
</evidence>
<feature type="transmembrane region" description="Helical" evidence="7">
    <location>
        <begin position="365"/>
        <end position="385"/>
    </location>
</feature>
<evidence type="ECO:0000256" key="3">
    <source>
        <dbReference type="ARBA" id="ARBA00022989"/>
    </source>
</evidence>
<dbReference type="GO" id="GO:0006882">
    <property type="term" value="P:intracellular zinc ion homeostasis"/>
    <property type="evidence" value="ECO:0007669"/>
    <property type="project" value="TreeGrafter"/>
</dbReference>
<evidence type="ECO:0000256" key="1">
    <source>
        <dbReference type="ARBA" id="ARBA00004141"/>
    </source>
</evidence>
<dbReference type="Proteomes" id="UP000481288">
    <property type="component" value="Unassembled WGS sequence"/>
</dbReference>
<feature type="binding site" evidence="5">
    <location>
        <position position="319"/>
    </location>
    <ligand>
        <name>Zn(2+)</name>
        <dbReference type="ChEBI" id="CHEBI:29105"/>
    </ligand>
</feature>
<dbReference type="GO" id="GO:0016020">
    <property type="term" value="C:membrane"/>
    <property type="evidence" value="ECO:0007669"/>
    <property type="project" value="UniProtKB-SubCell"/>
</dbReference>
<name>A0A7D8UJ35_9HELO</name>
<dbReference type="GO" id="GO:0038023">
    <property type="term" value="F:signaling receptor activity"/>
    <property type="evidence" value="ECO:0007669"/>
    <property type="project" value="TreeGrafter"/>
</dbReference>
<keyword evidence="3 7" id="KW-1133">Transmembrane helix</keyword>
<dbReference type="EMBL" id="QGMG01001207">
    <property type="protein sequence ID" value="TVY50286.1"/>
    <property type="molecule type" value="Genomic_DNA"/>
</dbReference>
<dbReference type="Pfam" id="PF03006">
    <property type="entry name" value="HlyIII"/>
    <property type="match status" value="1"/>
</dbReference>
<evidence type="ECO:0000256" key="5">
    <source>
        <dbReference type="PIRSR" id="PIRSR604254-1"/>
    </source>
</evidence>
<dbReference type="AlphaFoldDB" id="A0A7D8UJ35"/>
<dbReference type="PANTHER" id="PTHR20855:SF97">
    <property type="entry name" value="ADIPOR-LIKE RECEPTOR IZH3-RELATED"/>
    <property type="match status" value="1"/>
</dbReference>
<feature type="transmembrane region" description="Helical" evidence="7">
    <location>
        <begin position="296"/>
        <end position="318"/>
    </location>
</feature>
<evidence type="ECO:0000313" key="8">
    <source>
        <dbReference type="EMBL" id="TVY50286.1"/>
    </source>
</evidence>
<feature type="region of interest" description="Disordered" evidence="6">
    <location>
        <begin position="14"/>
        <end position="44"/>
    </location>
</feature>
<dbReference type="InterPro" id="IPR004254">
    <property type="entry name" value="AdipoR/HlyIII-related"/>
</dbReference>
<evidence type="ECO:0000313" key="9">
    <source>
        <dbReference type="Proteomes" id="UP000481288"/>
    </source>
</evidence>
<protein>
    <recommendedName>
        <fullName evidence="10">ADIPOR-like receptor IZH3</fullName>
    </recommendedName>
</protein>
<feature type="transmembrane region" description="Helical" evidence="7">
    <location>
        <begin position="397"/>
        <end position="414"/>
    </location>
</feature>
<proteinExistence type="predicted"/>
<comment type="subcellular location">
    <subcellularLocation>
        <location evidence="1">Membrane</location>
        <topology evidence="1">Multi-pass membrane protein</topology>
    </subcellularLocation>
</comment>
<keyword evidence="2 7" id="KW-0812">Transmembrane</keyword>
<gene>
    <name evidence="8" type="ORF">LCER1_G007823</name>
</gene>
<dbReference type="GO" id="GO:0046872">
    <property type="term" value="F:metal ion binding"/>
    <property type="evidence" value="ECO:0007669"/>
    <property type="project" value="UniProtKB-KW"/>
</dbReference>
<feature type="transmembrane region" description="Helical" evidence="7">
    <location>
        <begin position="466"/>
        <end position="482"/>
    </location>
</feature>
<evidence type="ECO:0000256" key="7">
    <source>
        <dbReference type="SAM" id="Phobius"/>
    </source>
</evidence>
<organism evidence="8 9">
    <name type="scientific">Lachnellula cervina</name>
    <dbReference type="NCBI Taxonomy" id="1316786"/>
    <lineage>
        <taxon>Eukaryota</taxon>
        <taxon>Fungi</taxon>
        <taxon>Dikarya</taxon>
        <taxon>Ascomycota</taxon>
        <taxon>Pezizomycotina</taxon>
        <taxon>Leotiomycetes</taxon>
        <taxon>Helotiales</taxon>
        <taxon>Lachnaceae</taxon>
        <taxon>Lachnellula</taxon>
    </lineage>
</organism>
<dbReference type="OrthoDB" id="5585746at2759"/>
<feature type="transmembrane region" description="Helical" evidence="7">
    <location>
        <begin position="266"/>
        <end position="284"/>
    </location>
</feature>
<evidence type="ECO:0000256" key="4">
    <source>
        <dbReference type="ARBA" id="ARBA00023136"/>
    </source>
</evidence>
<evidence type="ECO:0000256" key="2">
    <source>
        <dbReference type="ARBA" id="ARBA00022692"/>
    </source>
</evidence>
<keyword evidence="5" id="KW-0862">Zinc</keyword>
<reference evidence="8 9" key="1">
    <citation type="submission" date="2018-05" db="EMBL/GenBank/DDBJ databases">
        <title>Whole genome sequencing for identification of molecular markers to develop diagnostic detection tools for the regulated plant pathogen Lachnellula willkommii.</title>
        <authorList>
            <person name="Giroux E."/>
            <person name="Bilodeau G."/>
        </authorList>
    </citation>
    <scope>NUCLEOTIDE SEQUENCE [LARGE SCALE GENOMIC DNA]</scope>
    <source>
        <strain evidence="8 9">CBS 625.97</strain>
    </source>
</reference>
<keyword evidence="9" id="KW-1185">Reference proteome</keyword>
<dbReference type="PANTHER" id="PTHR20855">
    <property type="entry name" value="ADIPOR/PROGESTIN RECEPTOR-RELATED"/>
    <property type="match status" value="1"/>
</dbReference>
<keyword evidence="5" id="KW-0479">Metal-binding</keyword>